<keyword evidence="1" id="KW-0732">Signal</keyword>
<dbReference type="InterPro" id="IPR058116">
    <property type="entry name" value="SA0570-like"/>
</dbReference>
<dbReference type="EMBL" id="QKYD01000158">
    <property type="protein sequence ID" value="REI19446.1"/>
    <property type="molecule type" value="Genomic_DNA"/>
</dbReference>
<dbReference type="NCBIfam" id="NF047391">
    <property type="entry name" value="SA0570_fam"/>
    <property type="match status" value="1"/>
</dbReference>
<feature type="signal peptide" evidence="1">
    <location>
        <begin position="1"/>
        <end position="25"/>
    </location>
</feature>
<dbReference type="GeneID" id="48056910"/>
<protein>
    <submittedName>
        <fullName evidence="2">Uncharacterized protein</fullName>
    </submittedName>
</protein>
<sequence length="168" mass="19003">MKKLVSAILIITMMFFGISASSVHAAEGNTLKSVQELQNGSKSIQNVKIGDSLYHVEKQYGKGIHTQSAYSHEHYYEYHLHEGLLVITTESNHRNAKVKRIAMSYNDIKGATYKDVKSLVGHQATTREHYNNITGNHGYIQDDKVSYQFTTQNPADKVLKLYRVDIEA</sequence>
<organism evidence="2 3">
    <name type="scientific">Staphylococcus felis</name>
    <dbReference type="NCBI Taxonomy" id="46127"/>
    <lineage>
        <taxon>Bacteria</taxon>
        <taxon>Bacillati</taxon>
        <taxon>Bacillota</taxon>
        <taxon>Bacilli</taxon>
        <taxon>Bacillales</taxon>
        <taxon>Staphylococcaceae</taxon>
        <taxon>Staphylococcus</taxon>
    </lineage>
</organism>
<proteinExistence type="predicted"/>
<dbReference type="KEGG" id="sfq:C7J90_01640"/>
<accession>A0AAX1RT87</accession>
<evidence type="ECO:0000313" key="2">
    <source>
        <dbReference type="EMBL" id="REI19446.1"/>
    </source>
</evidence>
<dbReference type="Proteomes" id="UP000256337">
    <property type="component" value="Unassembled WGS sequence"/>
</dbReference>
<name>A0AAX1RT87_9STAP</name>
<comment type="caution">
    <text evidence="2">The sequence shown here is derived from an EMBL/GenBank/DDBJ whole genome shotgun (WGS) entry which is preliminary data.</text>
</comment>
<dbReference type="RefSeq" id="WP_103209697.1">
    <property type="nucleotide sequence ID" value="NZ_CAJUZQ010000007.1"/>
</dbReference>
<dbReference type="AlphaFoldDB" id="A0AAX1RT87"/>
<evidence type="ECO:0000313" key="3">
    <source>
        <dbReference type="Proteomes" id="UP000256337"/>
    </source>
</evidence>
<evidence type="ECO:0000256" key="1">
    <source>
        <dbReference type="SAM" id="SignalP"/>
    </source>
</evidence>
<feature type="chain" id="PRO_5043578557" evidence="1">
    <location>
        <begin position="26"/>
        <end position="168"/>
    </location>
</feature>
<reference evidence="2 3" key="1">
    <citation type="journal article" date="2018" name="Vet. Microbiol.">
        <title>Characterisation of Staphylococcus felis isolated from cats using whole genome sequencing.</title>
        <authorList>
            <person name="Worthing K."/>
            <person name="Pang S."/>
            <person name="Trott D.J."/>
            <person name="Abraham S."/>
            <person name="Coombs G.W."/>
            <person name="Jordan D."/>
            <person name="McIntyre L."/>
            <person name="Davies M.R."/>
            <person name="Norris J."/>
        </authorList>
    </citation>
    <scope>NUCLEOTIDE SEQUENCE [LARGE SCALE GENOMIC DNA]</scope>
    <source>
        <strain evidence="2 3">F25</strain>
    </source>
</reference>
<gene>
    <name evidence="2" type="ORF">DOS76_10760</name>
</gene>